<keyword evidence="1" id="KW-1133">Transmembrane helix</keyword>
<evidence type="ECO:0000313" key="2">
    <source>
        <dbReference type="EMBL" id="KXS11425.1"/>
    </source>
</evidence>
<dbReference type="OrthoDB" id="2448307at2759"/>
<dbReference type="InterPro" id="IPR040410">
    <property type="entry name" value="UPF0658_Golgi"/>
</dbReference>
<dbReference type="Proteomes" id="UP000070544">
    <property type="component" value="Unassembled WGS sequence"/>
</dbReference>
<protein>
    <submittedName>
        <fullName evidence="2">Uncharacterized protein</fullName>
    </submittedName>
</protein>
<sequence>MSDLIVWSQSIDALQVVTCVACGIHLLGQLAMLRWVWLDIKWNAFKKIGADRALQWRYSAFTFLTVEIKVSIYFALLGGIYLGSHGLWSYSAPFLYASTTIYALYATSLLALFWASRKEYFAPVLAFLVVGVAFEVILVMHLSQLWPIPPSFDQDTFFIVRDVGTFFCVFNIFIVATILATGALCAFNFGRGLRDFVDPSHGASSLGTSNAPWAKGDLGAEQDTRNVWALE</sequence>
<name>A0A139A4L5_GONPJ</name>
<dbReference type="EMBL" id="KQ965802">
    <property type="protein sequence ID" value="KXS11425.1"/>
    <property type="molecule type" value="Genomic_DNA"/>
</dbReference>
<keyword evidence="3" id="KW-1185">Reference proteome</keyword>
<accession>A0A139A4L5</accession>
<feature type="transmembrane region" description="Helical" evidence="1">
    <location>
        <begin position="120"/>
        <end position="143"/>
    </location>
</feature>
<dbReference type="PANTHER" id="PTHR34391">
    <property type="entry name" value="UPF0658 GOLGI APPARATUS MEMBRANE PROTEIN C1952.10C-RELATED"/>
    <property type="match status" value="1"/>
</dbReference>
<keyword evidence="1" id="KW-0472">Membrane</keyword>
<gene>
    <name evidence="2" type="ORF">M427DRAFT_47150</name>
</gene>
<feature type="transmembrane region" description="Helical" evidence="1">
    <location>
        <begin position="13"/>
        <end position="37"/>
    </location>
</feature>
<organism evidence="2 3">
    <name type="scientific">Gonapodya prolifera (strain JEL478)</name>
    <name type="common">Monoblepharis prolifera</name>
    <dbReference type="NCBI Taxonomy" id="1344416"/>
    <lineage>
        <taxon>Eukaryota</taxon>
        <taxon>Fungi</taxon>
        <taxon>Fungi incertae sedis</taxon>
        <taxon>Chytridiomycota</taxon>
        <taxon>Chytridiomycota incertae sedis</taxon>
        <taxon>Monoblepharidomycetes</taxon>
        <taxon>Monoblepharidales</taxon>
        <taxon>Gonapodyaceae</taxon>
        <taxon>Gonapodya</taxon>
    </lineage>
</organism>
<feature type="transmembrane region" description="Helical" evidence="1">
    <location>
        <begin position="58"/>
        <end position="82"/>
    </location>
</feature>
<feature type="transmembrane region" description="Helical" evidence="1">
    <location>
        <begin position="94"/>
        <end position="113"/>
    </location>
</feature>
<evidence type="ECO:0000256" key="1">
    <source>
        <dbReference type="SAM" id="Phobius"/>
    </source>
</evidence>
<evidence type="ECO:0000313" key="3">
    <source>
        <dbReference type="Proteomes" id="UP000070544"/>
    </source>
</evidence>
<proteinExistence type="predicted"/>
<keyword evidence="1" id="KW-0812">Transmembrane</keyword>
<feature type="transmembrane region" description="Helical" evidence="1">
    <location>
        <begin position="163"/>
        <end position="187"/>
    </location>
</feature>
<reference evidence="2 3" key="1">
    <citation type="journal article" date="2015" name="Genome Biol. Evol.">
        <title>Phylogenomic analyses indicate that early fungi evolved digesting cell walls of algal ancestors of land plants.</title>
        <authorList>
            <person name="Chang Y."/>
            <person name="Wang S."/>
            <person name="Sekimoto S."/>
            <person name="Aerts A.L."/>
            <person name="Choi C."/>
            <person name="Clum A."/>
            <person name="LaButti K.M."/>
            <person name="Lindquist E.A."/>
            <person name="Yee Ngan C."/>
            <person name="Ohm R.A."/>
            <person name="Salamov A.A."/>
            <person name="Grigoriev I.V."/>
            <person name="Spatafora J.W."/>
            <person name="Berbee M.L."/>
        </authorList>
    </citation>
    <scope>NUCLEOTIDE SEQUENCE [LARGE SCALE GENOMIC DNA]</scope>
    <source>
        <strain evidence="2 3">JEL478</strain>
    </source>
</reference>
<dbReference type="GO" id="GO:0005794">
    <property type="term" value="C:Golgi apparatus"/>
    <property type="evidence" value="ECO:0007669"/>
    <property type="project" value="TreeGrafter"/>
</dbReference>
<dbReference type="AlphaFoldDB" id="A0A139A4L5"/>
<dbReference type="PANTHER" id="PTHR34391:SF1">
    <property type="entry name" value="UPF0658 GOLGI APPARATUS MEMBRANE PROTEIN C1952.10C-RELATED"/>
    <property type="match status" value="1"/>
</dbReference>